<keyword evidence="2" id="KW-1185">Reference proteome</keyword>
<protein>
    <recommendedName>
        <fullName evidence="3">N-acetyltransferase</fullName>
    </recommendedName>
</protein>
<name>A0A841FJN3_9ACTN</name>
<evidence type="ECO:0000313" key="2">
    <source>
        <dbReference type="Proteomes" id="UP000548476"/>
    </source>
</evidence>
<sequence length="148" mass="16690">MPLVPADFDVPLVLDSPPFYLEPLGPQHNQDDHGAWTSSVEHIRSTPGFGKGFWPPAEGMSPARNLEDLQGHADDFAAREGFTYTVLDHETRIVIGCLYIYPQRDGEPGTRVRSWVTESRAELDAPLWRVVSEWLEGWPLEGVDYDAR</sequence>
<evidence type="ECO:0008006" key="3">
    <source>
        <dbReference type="Google" id="ProtNLM"/>
    </source>
</evidence>
<reference evidence="1 2" key="1">
    <citation type="submission" date="2020-08" db="EMBL/GenBank/DDBJ databases">
        <title>Genomic Encyclopedia of Type Strains, Phase IV (KMG-IV): sequencing the most valuable type-strain genomes for metagenomic binning, comparative biology and taxonomic classification.</title>
        <authorList>
            <person name="Goeker M."/>
        </authorList>
    </citation>
    <scope>NUCLEOTIDE SEQUENCE [LARGE SCALE GENOMIC DNA]</scope>
    <source>
        <strain evidence="1 2">YIM 65646</strain>
    </source>
</reference>
<comment type="caution">
    <text evidence="1">The sequence shown here is derived from an EMBL/GenBank/DDBJ whole genome shotgun (WGS) entry which is preliminary data.</text>
</comment>
<dbReference type="Proteomes" id="UP000548476">
    <property type="component" value="Unassembled WGS sequence"/>
</dbReference>
<dbReference type="EMBL" id="JACHGT010000008">
    <property type="protein sequence ID" value="MBB6036045.1"/>
    <property type="molecule type" value="Genomic_DNA"/>
</dbReference>
<dbReference type="RefSeq" id="WP_184788894.1">
    <property type="nucleotide sequence ID" value="NZ_BONT01000046.1"/>
</dbReference>
<evidence type="ECO:0000313" key="1">
    <source>
        <dbReference type="EMBL" id="MBB6036045.1"/>
    </source>
</evidence>
<proteinExistence type="predicted"/>
<accession>A0A841FJN3</accession>
<organism evidence="1 2">
    <name type="scientific">Phytomonospora endophytica</name>
    <dbReference type="NCBI Taxonomy" id="714109"/>
    <lineage>
        <taxon>Bacteria</taxon>
        <taxon>Bacillati</taxon>
        <taxon>Actinomycetota</taxon>
        <taxon>Actinomycetes</taxon>
        <taxon>Micromonosporales</taxon>
        <taxon>Micromonosporaceae</taxon>
        <taxon>Phytomonospora</taxon>
    </lineage>
</organism>
<gene>
    <name evidence="1" type="ORF">HNR73_003913</name>
</gene>
<dbReference type="AlphaFoldDB" id="A0A841FJN3"/>